<evidence type="ECO:0000313" key="2">
    <source>
        <dbReference type="EMBL" id="MEY8016650.1"/>
    </source>
</evidence>
<sequence>MRIVISRNQVSDPAEVEAYYRQRRPEMLPFVPATAKRVLELGCAEGAFAATVKERTGGEVWGIEFNPQAAERACALIDRVLVGDADEQIAKLPDNYFDAIVCNDVLEHLVDPGSTLRELRRKLAPGGVVVASIPNIRFLPALSKVVFRKDFPQEDYGIFDRTHLRFFTHKSIVRLFRTSGFSMRRMKGISAYYSPLALVLTIISFGYFSDCFYMQYACVASPST</sequence>
<reference evidence="2 3" key="1">
    <citation type="submission" date="2024-08" db="EMBL/GenBank/DDBJ databases">
        <title>Mycobacterium servetensis sp. nov., a novel rapid-growing mycobacterial species recovered from a human patient in Zaragoza, Spain.</title>
        <authorList>
            <person name="Tristancho-Baro A.I."/>
            <person name="Buenestado-Serrano S."/>
            <person name="Garcia De Viedma D."/>
            <person name="Milagro-Beamonte A."/>
            <person name="Burillo N."/>
            <person name="Sanz S."/>
            <person name="Lopez-Calleja A.I."/>
            <person name="Penas-Utrilla D."/>
            <person name="Guardingo M."/>
            <person name="Garcia M.J."/>
            <person name="Vinuelas-Bayon J."/>
        </authorList>
    </citation>
    <scope>NUCLEOTIDE SEQUENCE [LARGE SCALE GENOMIC DNA]</scope>
    <source>
        <strain evidence="3">HUMS_12744610</strain>
    </source>
</reference>
<dbReference type="CDD" id="cd02440">
    <property type="entry name" value="AdoMet_MTases"/>
    <property type="match status" value="1"/>
</dbReference>
<proteinExistence type="predicted"/>
<dbReference type="GO" id="GO:0061542">
    <property type="term" value="F:3-demethylubiquinol 3-O-methyltransferase activity"/>
    <property type="evidence" value="ECO:0007669"/>
    <property type="project" value="UniProtKB-EC"/>
</dbReference>
<dbReference type="GO" id="GO:0102208">
    <property type="term" value="F:2-polyprenyl-6-hydroxyphenol methylase activity"/>
    <property type="evidence" value="ECO:0007669"/>
    <property type="project" value="UniProtKB-EC"/>
</dbReference>
<accession>A0ABV4C5T9</accession>
<keyword evidence="1" id="KW-0812">Transmembrane</keyword>
<dbReference type="RefSeq" id="WP_369739005.1">
    <property type="nucleotide sequence ID" value="NZ_JBGEDP010000001.1"/>
</dbReference>
<gene>
    <name evidence="2" type="ORF">AB8998_17460</name>
</gene>
<dbReference type="Gene3D" id="3.40.50.150">
    <property type="entry name" value="Vaccinia Virus protein VP39"/>
    <property type="match status" value="1"/>
</dbReference>
<dbReference type="SUPFAM" id="SSF53335">
    <property type="entry name" value="S-adenosyl-L-methionine-dependent methyltransferases"/>
    <property type="match status" value="1"/>
</dbReference>
<protein>
    <submittedName>
        <fullName evidence="2">Class I SAM-dependent methyltransferase</fullName>
        <ecNumber evidence="2">2.1.1.222</ecNumber>
        <ecNumber evidence="2">2.1.1.64</ecNumber>
    </submittedName>
</protein>
<comment type="caution">
    <text evidence="2">The sequence shown here is derived from an EMBL/GenBank/DDBJ whole genome shotgun (WGS) entry which is preliminary data.</text>
</comment>
<feature type="transmembrane region" description="Helical" evidence="1">
    <location>
        <begin position="191"/>
        <end position="208"/>
    </location>
</feature>
<dbReference type="InterPro" id="IPR029063">
    <property type="entry name" value="SAM-dependent_MTases_sf"/>
</dbReference>
<dbReference type="PANTHER" id="PTHR43861">
    <property type="entry name" value="TRANS-ACONITATE 2-METHYLTRANSFERASE-RELATED"/>
    <property type="match status" value="1"/>
</dbReference>
<keyword evidence="1" id="KW-1133">Transmembrane helix</keyword>
<evidence type="ECO:0000313" key="3">
    <source>
        <dbReference type="Proteomes" id="UP001564760"/>
    </source>
</evidence>
<dbReference type="Proteomes" id="UP001564760">
    <property type="component" value="Unassembled WGS sequence"/>
</dbReference>
<dbReference type="GO" id="GO:0032259">
    <property type="term" value="P:methylation"/>
    <property type="evidence" value="ECO:0007669"/>
    <property type="project" value="UniProtKB-KW"/>
</dbReference>
<keyword evidence="3" id="KW-1185">Reference proteome</keyword>
<keyword evidence="2" id="KW-0808">Transferase</keyword>
<keyword evidence="2" id="KW-0489">Methyltransferase</keyword>
<evidence type="ECO:0000256" key="1">
    <source>
        <dbReference type="SAM" id="Phobius"/>
    </source>
</evidence>
<dbReference type="EMBL" id="JBGEDP010000001">
    <property type="protein sequence ID" value="MEY8016650.1"/>
    <property type="molecule type" value="Genomic_DNA"/>
</dbReference>
<dbReference type="EC" id="2.1.1.222" evidence="2"/>
<dbReference type="Pfam" id="PF13489">
    <property type="entry name" value="Methyltransf_23"/>
    <property type="match status" value="1"/>
</dbReference>
<dbReference type="EC" id="2.1.1.64" evidence="2"/>
<name>A0ABV4C5T9_9MYCO</name>
<keyword evidence="1" id="KW-0472">Membrane</keyword>
<organism evidence="2 3">
    <name type="scientific">Mycobacterium servetii</name>
    <dbReference type="NCBI Taxonomy" id="3237418"/>
    <lineage>
        <taxon>Bacteria</taxon>
        <taxon>Bacillati</taxon>
        <taxon>Actinomycetota</taxon>
        <taxon>Actinomycetes</taxon>
        <taxon>Mycobacteriales</taxon>
        <taxon>Mycobacteriaceae</taxon>
        <taxon>Mycobacterium</taxon>
    </lineage>
</organism>